<dbReference type="InterPro" id="IPR003594">
    <property type="entry name" value="HATPase_dom"/>
</dbReference>
<dbReference type="Gene3D" id="3.30.565.10">
    <property type="entry name" value="Histidine kinase-like ATPase, C-terminal domain"/>
    <property type="match status" value="1"/>
</dbReference>
<organism evidence="3">
    <name type="scientific">hydrothermal vent metagenome</name>
    <dbReference type="NCBI Taxonomy" id="652676"/>
    <lineage>
        <taxon>unclassified sequences</taxon>
        <taxon>metagenomes</taxon>
        <taxon>ecological metagenomes</taxon>
    </lineage>
</organism>
<evidence type="ECO:0000256" key="1">
    <source>
        <dbReference type="SAM" id="Phobius"/>
    </source>
</evidence>
<dbReference type="PRINTS" id="PR00344">
    <property type="entry name" value="BCTRLSENSOR"/>
</dbReference>
<feature type="domain" description="Histidine kinase" evidence="2">
    <location>
        <begin position="164"/>
        <end position="365"/>
    </location>
</feature>
<keyword evidence="1" id="KW-0812">Transmembrane</keyword>
<feature type="transmembrane region" description="Helical" evidence="1">
    <location>
        <begin position="12"/>
        <end position="31"/>
    </location>
</feature>
<dbReference type="AlphaFoldDB" id="A0A3B0WWA6"/>
<name>A0A3B0WWA6_9ZZZZ</name>
<accession>A0A3B0WWA6</accession>
<dbReference type="InterPro" id="IPR004358">
    <property type="entry name" value="Sig_transdc_His_kin-like_C"/>
</dbReference>
<evidence type="ECO:0000259" key="2">
    <source>
        <dbReference type="PROSITE" id="PS50109"/>
    </source>
</evidence>
<keyword evidence="1" id="KW-0472">Membrane</keyword>
<dbReference type="EMBL" id="UOFB01000223">
    <property type="protein sequence ID" value="VAW47894.1"/>
    <property type="molecule type" value="Genomic_DNA"/>
</dbReference>
<reference evidence="3" key="1">
    <citation type="submission" date="2018-06" db="EMBL/GenBank/DDBJ databases">
        <authorList>
            <person name="Zhirakovskaya E."/>
        </authorList>
    </citation>
    <scope>NUCLEOTIDE SEQUENCE</scope>
</reference>
<evidence type="ECO:0000313" key="3">
    <source>
        <dbReference type="EMBL" id="VAW47894.1"/>
    </source>
</evidence>
<protein>
    <recommendedName>
        <fullName evidence="2">Histidine kinase domain-containing protein</fullName>
    </recommendedName>
</protein>
<dbReference type="Pfam" id="PF02518">
    <property type="entry name" value="HATPase_c"/>
    <property type="match status" value="1"/>
</dbReference>
<dbReference type="GO" id="GO:0016772">
    <property type="term" value="F:transferase activity, transferring phosphorus-containing groups"/>
    <property type="evidence" value="ECO:0007669"/>
    <property type="project" value="InterPro"/>
</dbReference>
<gene>
    <name evidence="3" type="ORF">MNBD_GAMMA04-1294</name>
</gene>
<dbReference type="InterPro" id="IPR036890">
    <property type="entry name" value="HATPase_C_sf"/>
</dbReference>
<keyword evidence="1" id="KW-1133">Transmembrane helix</keyword>
<proteinExistence type="predicted"/>
<dbReference type="SUPFAM" id="SSF55874">
    <property type="entry name" value="ATPase domain of HSP90 chaperone/DNA topoisomerase II/histidine kinase"/>
    <property type="match status" value="1"/>
</dbReference>
<sequence>MLNSEPLWGIHWLGLGLVLIGLTLFFTAFYFRRQSKRLSNALSDLYALNQTVHQDSLDFLEHSWPILASLGCLKMEANIEWFGEKKCIFFGEKAQRLGKRVIFNIVREDMRFELKVILNRKAAEANSLSFLVIKTFVNILEQNLVLKHTEILTSQKRLERYQLFVQHEIKNIAQFIQLLSEQVNSIQADKDKIRLVERLNQTLPMMAQRAQTTILHMKQPLSKENESSELALQSVLKNVVDMYHLEAQIVGKSQVRLPEVLLTEMFKNVLGNFRDHALSERLIQIEVQNKPETKAVQIKIYCKRDKHQDEMHAERLFEPFWTTSESGMGLGLFLARELLKQMNGQIQFEQQQEYFGFLVELPLNP</sequence>
<dbReference type="PROSITE" id="PS50109">
    <property type="entry name" value="HIS_KIN"/>
    <property type="match status" value="1"/>
</dbReference>
<dbReference type="SMART" id="SM00387">
    <property type="entry name" value="HATPase_c"/>
    <property type="match status" value="1"/>
</dbReference>
<dbReference type="InterPro" id="IPR005467">
    <property type="entry name" value="His_kinase_dom"/>
</dbReference>